<name>A0A8T2BFB9_9BRAS</name>
<protein>
    <submittedName>
        <fullName evidence="2">Uncharacterized protein</fullName>
    </submittedName>
</protein>
<feature type="compositionally biased region" description="Basic and acidic residues" evidence="1">
    <location>
        <begin position="21"/>
        <end position="56"/>
    </location>
</feature>
<dbReference type="Proteomes" id="UP000694240">
    <property type="component" value="Chromosome 7"/>
</dbReference>
<dbReference type="AlphaFoldDB" id="A0A8T2BFB9"/>
<feature type="region of interest" description="Disordered" evidence="1">
    <location>
        <begin position="71"/>
        <end position="194"/>
    </location>
</feature>
<feature type="compositionally biased region" description="Basic and acidic residues" evidence="1">
    <location>
        <begin position="153"/>
        <end position="174"/>
    </location>
</feature>
<gene>
    <name evidence="2" type="ORF">ISN45_Aa02g013240</name>
</gene>
<feature type="compositionally biased region" description="Polar residues" evidence="1">
    <location>
        <begin position="245"/>
        <end position="256"/>
    </location>
</feature>
<feature type="compositionally biased region" description="Basic and acidic residues" evidence="1">
    <location>
        <begin position="80"/>
        <end position="118"/>
    </location>
</feature>
<feature type="compositionally biased region" description="Basic and acidic residues" evidence="1">
    <location>
        <begin position="128"/>
        <end position="145"/>
    </location>
</feature>
<evidence type="ECO:0000313" key="3">
    <source>
        <dbReference type="Proteomes" id="UP000694240"/>
    </source>
</evidence>
<feature type="region of interest" description="Disordered" evidence="1">
    <location>
        <begin position="1"/>
        <end position="59"/>
    </location>
</feature>
<comment type="caution">
    <text evidence="2">The sequence shown here is derived from an EMBL/GenBank/DDBJ whole genome shotgun (WGS) entry which is preliminary data.</text>
</comment>
<proteinExistence type="predicted"/>
<dbReference type="EMBL" id="JAEFBK010000007">
    <property type="protein sequence ID" value="KAG7585978.1"/>
    <property type="molecule type" value="Genomic_DNA"/>
</dbReference>
<feature type="compositionally biased region" description="Basic and acidic residues" evidence="1">
    <location>
        <begin position="260"/>
        <end position="270"/>
    </location>
</feature>
<organism evidence="2 3">
    <name type="scientific">Arabidopsis thaliana x Arabidopsis arenosa</name>
    <dbReference type="NCBI Taxonomy" id="1240361"/>
    <lineage>
        <taxon>Eukaryota</taxon>
        <taxon>Viridiplantae</taxon>
        <taxon>Streptophyta</taxon>
        <taxon>Embryophyta</taxon>
        <taxon>Tracheophyta</taxon>
        <taxon>Spermatophyta</taxon>
        <taxon>Magnoliopsida</taxon>
        <taxon>eudicotyledons</taxon>
        <taxon>Gunneridae</taxon>
        <taxon>Pentapetalae</taxon>
        <taxon>rosids</taxon>
        <taxon>malvids</taxon>
        <taxon>Brassicales</taxon>
        <taxon>Brassicaceae</taxon>
        <taxon>Camelineae</taxon>
        <taxon>Arabidopsis</taxon>
    </lineage>
</organism>
<evidence type="ECO:0000256" key="1">
    <source>
        <dbReference type="SAM" id="MobiDB-lite"/>
    </source>
</evidence>
<sequence>MKKITKKLSMKYVKLHKQKKLRQDGSMKSEEDGGEPFRESHSPENAESNETKETPKVTKIMESMHRKLMLKDKTNKKKIHMDGHDQSEMFERSVRNGGRDRKDHLDEDSVRNTNRDGTDQLVGSVKNGHMDHLEDLIRGRDRMEGSIRNGTRNRVDELEGSSKKGLNYEREDNSTKTSDQIDQSEKSTKSPSDFASKKDYLDWIEYVEGSSHHCFDRSEDSEKPYIKEDIDHDEISVGISEGSIEGNNDESLLLKSSKNRKNEKYEDSKGYKKGKGSKTKDSLKCQIVD</sequence>
<reference evidence="2 3" key="1">
    <citation type="submission" date="2020-12" db="EMBL/GenBank/DDBJ databases">
        <title>Concerted genomic and epigenomic changes stabilize Arabidopsis allopolyploids.</title>
        <authorList>
            <person name="Chen Z."/>
        </authorList>
    </citation>
    <scope>NUCLEOTIDE SEQUENCE [LARGE SCALE GENOMIC DNA]</scope>
    <source>
        <strain evidence="2">Allo738</strain>
        <tissue evidence="2">Leaf</tissue>
    </source>
</reference>
<keyword evidence="3" id="KW-1185">Reference proteome</keyword>
<evidence type="ECO:0000313" key="2">
    <source>
        <dbReference type="EMBL" id="KAG7585978.1"/>
    </source>
</evidence>
<accession>A0A8T2BFB9</accession>
<feature type="compositionally biased region" description="Basic residues" evidence="1">
    <location>
        <begin position="1"/>
        <end position="20"/>
    </location>
</feature>
<feature type="region of interest" description="Disordered" evidence="1">
    <location>
        <begin position="237"/>
        <end position="289"/>
    </location>
</feature>